<keyword evidence="1" id="KW-0732">Signal</keyword>
<keyword evidence="3" id="KW-1185">Reference proteome</keyword>
<proteinExistence type="predicted"/>
<comment type="caution">
    <text evidence="2">The sequence shown here is derived from an EMBL/GenBank/DDBJ whole genome shotgun (WGS) entry which is preliminary data.</text>
</comment>
<dbReference type="Proteomes" id="UP001151760">
    <property type="component" value="Unassembled WGS sequence"/>
</dbReference>
<evidence type="ECO:0008006" key="4">
    <source>
        <dbReference type="Google" id="ProtNLM"/>
    </source>
</evidence>
<gene>
    <name evidence="2" type="ORF">Tco_0938845</name>
</gene>
<reference evidence="2" key="1">
    <citation type="journal article" date="2022" name="Int. J. Mol. Sci.">
        <title>Draft Genome of Tanacetum Coccineum: Genomic Comparison of Closely Related Tanacetum-Family Plants.</title>
        <authorList>
            <person name="Yamashiro T."/>
            <person name="Shiraishi A."/>
            <person name="Nakayama K."/>
            <person name="Satake H."/>
        </authorList>
    </citation>
    <scope>NUCLEOTIDE SEQUENCE</scope>
</reference>
<evidence type="ECO:0000313" key="2">
    <source>
        <dbReference type="EMBL" id="GJT38980.1"/>
    </source>
</evidence>
<protein>
    <recommendedName>
        <fullName evidence="4">Secreted protein</fullName>
    </recommendedName>
</protein>
<feature type="chain" id="PRO_5045315915" description="Secreted protein" evidence="1">
    <location>
        <begin position="35"/>
        <end position="142"/>
    </location>
</feature>
<organism evidence="2 3">
    <name type="scientific">Tanacetum coccineum</name>
    <dbReference type="NCBI Taxonomy" id="301880"/>
    <lineage>
        <taxon>Eukaryota</taxon>
        <taxon>Viridiplantae</taxon>
        <taxon>Streptophyta</taxon>
        <taxon>Embryophyta</taxon>
        <taxon>Tracheophyta</taxon>
        <taxon>Spermatophyta</taxon>
        <taxon>Magnoliopsida</taxon>
        <taxon>eudicotyledons</taxon>
        <taxon>Gunneridae</taxon>
        <taxon>Pentapetalae</taxon>
        <taxon>asterids</taxon>
        <taxon>campanulids</taxon>
        <taxon>Asterales</taxon>
        <taxon>Asteraceae</taxon>
        <taxon>Asteroideae</taxon>
        <taxon>Anthemideae</taxon>
        <taxon>Anthemidinae</taxon>
        <taxon>Tanacetum</taxon>
    </lineage>
</organism>
<sequence length="142" mass="15771">MGGVVVSEGGGEGSGGWWSLKVVVLVMSAWVADGCGVGGREVSMVVGSGEDDDGVVEEMMVVWRLWPEFGRSKGRRRKRWRRVAASGYGDRVDRVMRITFGFGRNARRKTFSAAAAAWWPVPAAGGKWWPDIWGRWRRERGL</sequence>
<name>A0ABQ5DIZ2_9ASTR</name>
<dbReference type="EMBL" id="BQNB010015349">
    <property type="protein sequence ID" value="GJT38980.1"/>
    <property type="molecule type" value="Genomic_DNA"/>
</dbReference>
<feature type="signal peptide" evidence="1">
    <location>
        <begin position="1"/>
        <end position="34"/>
    </location>
</feature>
<accession>A0ABQ5DIZ2</accession>
<reference evidence="2" key="2">
    <citation type="submission" date="2022-01" db="EMBL/GenBank/DDBJ databases">
        <authorList>
            <person name="Yamashiro T."/>
            <person name="Shiraishi A."/>
            <person name="Satake H."/>
            <person name="Nakayama K."/>
        </authorList>
    </citation>
    <scope>NUCLEOTIDE SEQUENCE</scope>
</reference>
<evidence type="ECO:0000256" key="1">
    <source>
        <dbReference type="SAM" id="SignalP"/>
    </source>
</evidence>
<evidence type="ECO:0000313" key="3">
    <source>
        <dbReference type="Proteomes" id="UP001151760"/>
    </source>
</evidence>